<keyword evidence="5" id="KW-0472">Membrane</keyword>
<keyword evidence="3" id="KW-0687">Ribonucleoprotein</keyword>
<feature type="transmembrane region" description="Helical" evidence="5">
    <location>
        <begin position="26"/>
        <end position="48"/>
    </location>
</feature>
<feature type="transmembrane region" description="Helical" evidence="5">
    <location>
        <begin position="60"/>
        <end position="79"/>
    </location>
</feature>
<dbReference type="GO" id="GO:0005762">
    <property type="term" value="C:mitochondrial large ribosomal subunit"/>
    <property type="evidence" value="ECO:0007669"/>
    <property type="project" value="TreeGrafter"/>
</dbReference>
<evidence type="ECO:0000256" key="1">
    <source>
        <dbReference type="ARBA" id="ARBA00007197"/>
    </source>
</evidence>
<dbReference type="OrthoDB" id="3222065at2759"/>
<keyword evidence="5" id="KW-0812">Transmembrane</keyword>
<dbReference type="AlphaFoldDB" id="A0A8H6Y679"/>
<evidence type="ECO:0000313" key="9">
    <source>
        <dbReference type="Proteomes" id="UP000623467"/>
    </source>
</evidence>
<dbReference type="InterPro" id="IPR014719">
    <property type="entry name" value="Ribosomal_bL12_C/ClpS-like"/>
</dbReference>
<protein>
    <submittedName>
        <fullName evidence="8">Uncharacterized protein</fullName>
    </submittedName>
</protein>
<dbReference type="Gene3D" id="1.20.5.710">
    <property type="entry name" value="Single helix bin"/>
    <property type="match status" value="1"/>
</dbReference>
<evidence type="ECO:0000259" key="7">
    <source>
        <dbReference type="Pfam" id="PF16320"/>
    </source>
</evidence>
<dbReference type="SUPFAM" id="SSF48300">
    <property type="entry name" value="Ribosomal protein L7/12, oligomerisation (N-terminal) domain"/>
    <property type="match status" value="1"/>
</dbReference>
<name>A0A8H6Y679_9AGAR</name>
<dbReference type="SUPFAM" id="SSF54736">
    <property type="entry name" value="ClpS-like"/>
    <property type="match status" value="1"/>
</dbReference>
<dbReference type="GO" id="GO:0003735">
    <property type="term" value="F:structural constituent of ribosome"/>
    <property type="evidence" value="ECO:0007669"/>
    <property type="project" value="InterPro"/>
</dbReference>
<feature type="region of interest" description="Disordered" evidence="4">
    <location>
        <begin position="268"/>
        <end position="289"/>
    </location>
</feature>
<proteinExistence type="inferred from homology"/>
<accession>A0A8H6Y679</accession>
<evidence type="ECO:0000256" key="2">
    <source>
        <dbReference type="ARBA" id="ARBA00022980"/>
    </source>
</evidence>
<dbReference type="Pfam" id="PF16320">
    <property type="entry name" value="Ribosomal_L12_N"/>
    <property type="match status" value="1"/>
</dbReference>
<comment type="caution">
    <text evidence="8">The sequence shown here is derived from an EMBL/GenBank/DDBJ whole genome shotgun (WGS) entry which is preliminary data.</text>
</comment>
<feature type="domain" description="Large ribosomal subunit protein bL12 C-terminal" evidence="6">
    <location>
        <begin position="353"/>
        <end position="420"/>
    </location>
</feature>
<dbReference type="PANTHER" id="PTHR45987:SF4">
    <property type="entry name" value="LARGE RIBOSOMAL SUBUNIT PROTEIN BL12M"/>
    <property type="match status" value="1"/>
</dbReference>
<evidence type="ECO:0000256" key="5">
    <source>
        <dbReference type="SAM" id="Phobius"/>
    </source>
</evidence>
<feature type="transmembrane region" description="Helical" evidence="5">
    <location>
        <begin position="143"/>
        <end position="164"/>
    </location>
</feature>
<keyword evidence="2" id="KW-0689">Ribosomal protein</keyword>
<feature type="compositionally biased region" description="Pro residues" evidence="4">
    <location>
        <begin position="272"/>
        <end position="281"/>
    </location>
</feature>
<evidence type="ECO:0000256" key="4">
    <source>
        <dbReference type="SAM" id="MobiDB-lite"/>
    </source>
</evidence>
<feature type="transmembrane region" description="Helical" evidence="5">
    <location>
        <begin position="232"/>
        <end position="252"/>
    </location>
</feature>
<dbReference type="HAMAP" id="MF_00368">
    <property type="entry name" value="Ribosomal_bL12"/>
    <property type="match status" value="1"/>
</dbReference>
<reference evidence="8" key="1">
    <citation type="submission" date="2020-05" db="EMBL/GenBank/DDBJ databases">
        <title>Mycena genomes resolve the evolution of fungal bioluminescence.</title>
        <authorList>
            <person name="Tsai I.J."/>
        </authorList>
    </citation>
    <scope>NUCLEOTIDE SEQUENCE</scope>
    <source>
        <strain evidence="8">160909Yilan</strain>
    </source>
</reference>
<dbReference type="InterPro" id="IPR013823">
    <property type="entry name" value="Ribosomal_bL12_C"/>
</dbReference>
<dbReference type="GO" id="GO:0003729">
    <property type="term" value="F:mRNA binding"/>
    <property type="evidence" value="ECO:0007669"/>
    <property type="project" value="TreeGrafter"/>
</dbReference>
<comment type="similarity">
    <text evidence="1">Belongs to the bacterial ribosomal protein bL12 family.</text>
</comment>
<dbReference type="Proteomes" id="UP000623467">
    <property type="component" value="Unassembled WGS sequence"/>
</dbReference>
<evidence type="ECO:0000259" key="6">
    <source>
        <dbReference type="Pfam" id="PF00542"/>
    </source>
</evidence>
<dbReference type="InterPro" id="IPR036235">
    <property type="entry name" value="Ribosomal_bL12_oligo_N_sf"/>
</dbReference>
<evidence type="ECO:0000313" key="8">
    <source>
        <dbReference type="EMBL" id="KAF7355005.1"/>
    </source>
</evidence>
<organism evidence="8 9">
    <name type="scientific">Mycena sanguinolenta</name>
    <dbReference type="NCBI Taxonomy" id="230812"/>
    <lineage>
        <taxon>Eukaryota</taxon>
        <taxon>Fungi</taxon>
        <taxon>Dikarya</taxon>
        <taxon>Basidiomycota</taxon>
        <taxon>Agaricomycotina</taxon>
        <taxon>Agaricomycetes</taxon>
        <taxon>Agaricomycetidae</taxon>
        <taxon>Agaricales</taxon>
        <taxon>Marasmiineae</taxon>
        <taxon>Mycenaceae</taxon>
        <taxon>Mycena</taxon>
    </lineage>
</organism>
<keyword evidence="5" id="KW-1133">Transmembrane helix</keyword>
<gene>
    <name evidence="8" type="ORF">MSAN_01416000</name>
</gene>
<keyword evidence="9" id="KW-1185">Reference proteome</keyword>
<dbReference type="InterPro" id="IPR008932">
    <property type="entry name" value="Ribosomal_bL12_oligo"/>
</dbReference>
<dbReference type="Gene3D" id="3.30.1390.10">
    <property type="match status" value="1"/>
</dbReference>
<evidence type="ECO:0000256" key="3">
    <source>
        <dbReference type="ARBA" id="ARBA00023274"/>
    </source>
</evidence>
<dbReference type="InterPro" id="IPR000206">
    <property type="entry name" value="Ribosomal_bL12"/>
</dbReference>
<feature type="domain" description="Large ribosomal subunit protein bL12 oligomerization" evidence="7">
    <location>
        <begin position="292"/>
        <end position="338"/>
    </location>
</feature>
<dbReference type="EMBL" id="JACAZH010000011">
    <property type="protein sequence ID" value="KAF7355005.1"/>
    <property type="molecule type" value="Genomic_DNA"/>
</dbReference>
<feature type="transmembrane region" description="Helical" evidence="5">
    <location>
        <begin position="184"/>
        <end position="211"/>
    </location>
</feature>
<feature type="transmembrane region" description="Helical" evidence="5">
    <location>
        <begin position="99"/>
        <end position="122"/>
    </location>
</feature>
<sequence length="421" mass="45213">MSSSFNGTSADSNVPVNIVHGTQTELTLFLILNMWPSHFGLPILLAIILFSKRVHRHPTFINLCVGFIIIGVSSCLLLYNGSITGPEPSKILCLFQASLLYGVPAFASLLAFMLVLQMFLVVRASVQKQTSQGPQTVRLWAMLVTPYVALLISILATASVGAANPDSVSRNRRFFYCSVDSNPLSGSITVFAALVLFATIVFETWTLVMLFKNGSQASKPRVVIELSLPLRVMAFGLYVTIAMSLSLLSIHAPQSPVPDLVIACATPAAPKSAPPPPPPPAKASSSKDPTVSRLVDDISGLTLLQAADLVTLLKSRLNIQEIAMPTAAAAAPATAAAASDEPEPEKPKEKTVFNVQLESFEAGAKPKIIREVKALIPNLTLIDAKKFVESLPKTLKENLPKEEAEKMQKTFESLGAVIKLD</sequence>
<dbReference type="Pfam" id="PF00542">
    <property type="entry name" value="Ribosomal_L12"/>
    <property type="match status" value="1"/>
</dbReference>
<dbReference type="PANTHER" id="PTHR45987">
    <property type="entry name" value="39S RIBOSOMAL PROTEIN L12"/>
    <property type="match status" value="1"/>
</dbReference>
<dbReference type="GO" id="GO:0006412">
    <property type="term" value="P:translation"/>
    <property type="evidence" value="ECO:0007669"/>
    <property type="project" value="InterPro"/>
</dbReference>